<dbReference type="InterPro" id="IPR025827">
    <property type="entry name" value="Zn_ribbon_recom_dom"/>
</dbReference>
<accession>A0ABT8SQ37</accession>
<organism evidence="6 7">
    <name type="scientific">Peiella sedimenti</name>
    <dbReference type="NCBI Taxonomy" id="3061083"/>
    <lineage>
        <taxon>Bacteria</taxon>
        <taxon>Pseudomonadati</taxon>
        <taxon>Pseudomonadota</taxon>
        <taxon>Alphaproteobacteria</taxon>
        <taxon>Caulobacterales</taxon>
        <taxon>Caulobacteraceae</taxon>
        <taxon>Peiella</taxon>
    </lineage>
</organism>
<dbReference type="InterPro" id="IPR006119">
    <property type="entry name" value="Resolv_N"/>
</dbReference>
<dbReference type="InterPro" id="IPR050639">
    <property type="entry name" value="SSR_resolvase"/>
</dbReference>
<dbReference type="PANTHER" id="PTHR30461:SF2">
    <property type="entry name" value="SERINE RECOMBINASE PINE-RELATED"/>
    <property type="match status" value="1"/>
</dbReference>
<keyword evidence="3" id="KW-0175">Coiled coil</keyword>
<dbReference type="Gene3D" id="3.40.50.1390">
    <property type="entry name" value="Resolvase, N-terminal catalytic domain"/>
    <property type="match status" value="1"/>
</dbReference>
<protein>
    <submittedName>
        <fullName evidence="6">Recombinase family protein</fullName>
    </submittedName>
</protein>
<feature type="coiled-coil region" evidence="3">
    <location>
        <begin position="413"/>
        <end position="447"/>
    </location>
</feature>
<comment type="caution">
    <text evidence="6">The sequence shown here is derived from an EMBL/GenBank/DDBJ whole genome shotgun (WGS) entry which is preliminary data.</text>
</comment>
<keyword evidence="1" id="KW-0238">DNA-binding</keyword>
<evidence type="ECO:0000259" key="4">
    <source>
        <dbReference type="PROSITE" id="PS51736"/>
    </source>
</evidence>
<reference evidence="6" key="1">
    <citation type="submission" date="2023-07" db="EMBL/GenBank/DDBJ databases">
        <title>Brevundimonas soil sp. nov., isolated from the soil of chemical plant.</title>
        <authorList>
            <person name="Wu N."/>
        </authorList>
    </citation>
    <scope>NUCLEOTIDE SEQUENCE</scope>
    <source>
        <strain evidence="6">XZ-24</strain>
    </source>
</reference>
<evidence type="ECO:0000256" key="1">
    <source>
        <dbReference type="ARBA" id="ARBA00023125"/>
    </source>
</evidence>
<dbReference type="PANTHER" id="PTHR30461">
    <property type="entry name" value="DNA-INVERTASE FROM LAMBDOID PROPHAGE"/>
    <property type="match status" value="1"/>
</dbReference>
<dbReference type="Proteomes" id="UP001169063">
    <property type="component" value="Unassembled WGS sequence"/>
</dbReference>
<gene>
    <name evidence="6" type="ORF">Q0812_10185</name>
</gene>
<dbReference type="Pfam" id="PF07508">
    <property type="entry name" value="Recombinase"/>
    <property type="match status" value="1"/>
</dbReference>
<dbReference type="InterPro" id="IPR036162">
    <property type="entry name" value="Resolvase-like_N_sf"/>
</dbReference>
<keyword evidence="2" id="KW-0233">DNA recombination</keyword>
<feature type="domain" description="Recombinase" evidence="5">
    <location>
        <begin position="176"/>
        <end position="295"/>
    </location>
</feature>
<dbReference type="RefSeq" id="WP_302110225.1">
    <property type="nucleotide sequence ID" value="NZ_JAUKTR010000004.1"/>
</dbReference>
<evidence type="ECO:0000313" key="6">
    <source>
        <dbReference type="EMBL" id="MDO1559793.1"/>
    </source>
</evidence>
<dbReference type="SUPFAM" id="SSF53041">
    <property type="entry name" value="Resolvase-like"/>
    <property type="match status" value="1"/>
</dbReference>
<evidence type="ECO:0000313" key="7">
    <source>
        <dbReference type="Proteomes" id="UP001169063"/>
    </source>
</evidence>
<keyword evidence="7" id="KW-1185">Reference proteome</keyword>
<dbReference type="PROSITE" id="PS51737">
    <property type="entry name" value="RECOMBINASE_DNA_BIND"/>
    <property type="match status" value="1"/>
</dbReference>
<dbReference type="Gene3D" id="3.90.1750.20">
    <property type="entry name" value="Putative Large Serine Recombinase, Chain B, Domain 2"/>
    <property type="match status" value="1"/>
</dbReference>
<dbReference type="Pfam" id="PF00239">
    <property type="entry name" value="Resolvase"/>
    <property type="match status" value="1"/>
</dbReference>
<evidence type="ECO:0000259" key="5">
    <source>
        <dbReference type="PROSITE" id="PS51737"/>
    </source>
</evidence>
<proteinExistence type="predicted"/>
<dbReference type="SMART" id="SM00857">
    <property type="entry name" value="Resolvase"/>
    <property type="match status" value="1"/>
</dbReference>
<dbReference type="InterPro" id="IPR038109">
    <property type="entry name" value="DNA_bind_recomb_sf"/>
</dbReference>
<dbReference type="Pfam" id="PF13408">
    <property type="entry name" value="Zn_ribbon_recom"/>
    <property type="match status" value="1"/>
</dbReference>
<dbReference type="PROSITE" id="PS51736">
    <property type="entry name" value="RECOMBINASES_3"/>
    <property type="match status" value="1"/>
</dbReference>
<name>A0ABT8SQ37_9CAUL</name>
<feature type="domain" description="Resolvase/invertase-type recombinase catalytic" evidence="4">
    <location>
        <begin position="3"/>
        <end position="166"/>
    </location>
</feature>
<sequence length="557" mass="60750">MPNAVIYRRYSTDEQEHGSGDTLARQAERCSAMAEARGWTVVETLTDRGKSAFKGEHLRDGELGAFEAKVRAGEVAPGTVLLVERLDRLSRRPVPEVMAWIHAMTTFGITVAVADVDEVYGASVDLGTFLTTAIRAATGHEESRKKSEQTLKARERLWRLAETKTGPWANLAGKIPGWLVRRPDASGFDVIEERAAIVREVYELSADGLGVITIANLLNQRGLKPFAAPTVYEGRPYQWSRSGVRQLLTSTTVEGDFRPHSGPYAGRIITEFYPRVVDADVVARARANLASRATVKGQGARQGTTNLFAGLMKCGECGRRAFLTSGVKKGRRYSYVKCEAAQEGRCSNRAGYAYPAFERSTLDLIIDLALDDRVFAATGELKAARVRVAEVEKAIETKAAARARLLSLFAAGDDQLADMIAQAKADLDALNAELETAKLEVARASGQVSGIEHLKRVNDIRAAAMSEDANEREQARGRLRVALSTIVMAVDIEPVEGRKVFTVILKGGVMAFRIDDRGNLVKALSDAAGQPLWAFLPPEAQNDLRPLIDRIEKLSAA</sequence>
<evidence type="ECO:0000256" key="2">
    <source>
        <dbReference type="ARBA" id="ARBA00023172"/>
    </source>
</evidence>
<evidence type="ECO:0000256" key="3">
    <source>
        <dbReference type="SAM" id="Coils"/>
    </source>
</evidence>
<dbReference type="InterPro" id="IPR011109">
    <property type="entry name" value="DNA_bind_recombinase_dom"/>
</dbReference>
<dbReference type="EMBL" id="JAUKTR010000004">
    <property type="protein sequence ID" value="MDO1559793.1"/>
    <property type="molecule type" value="Genomic_DNA"/>
</dbReference>
<dbReference type="CDD" id="cd00338">
    <property type="entry name" value="Ser_Recombinase"/>
    <property type="match status" value="1"/>
</dbReference>